<feature type="binding site" evidence="8">
    <location>
        <position position="14"/>
    </location>
    <ligand>
        <name>tRNA</name>
        <dbReference type="ChEBI" id="CHEBI:17843"/>
    </ligand>
</feature>
<evidence type="ECO:0000256" key="4">
    <source>
        <dbReference type="ARBA" id="ARBA00022884"/>
    </source>
</evidence>
<dbReference type="GO" id="GO:0004045">
    <property type="term" value="F:peptidyl-tRNA hydrolase activity"/>
    <property type="evidence" value="ECO:0007669"/>
    <property type="project" value="UniProtKB-UniRule"/>
</dbReference>
<evidence type="ECO:0000256" key="5">
    <source>
        <dbReference type="ARBA" id="ARBA00038063"/>
    </source>
</evidence>
<evidence type="ECO:0000313" key="12">
    <source>
        <dbReference type="Proteomes" id="UP000214588"/>
    </source>
</evidence>
<feature type="binding site" evidence="8">
    <location>
        <position position="112"/>
    </location>
    <ligand>
        <name>tRNA</name>
        <dbReference type="ChEBI" id="CHEBI:17843"/>
    </ligand>
</feature>
<evidence type="ECO:0000256" key="1">
    <source>
        <dbReference type="ARBA" id="ARBA00013260"/>
    </source>
</evidence>
<keyword evidence="3 8" id="KW-0378">Hydrolase</keyword>
<dbReference type="RefSeq" id="WP_089023679.1">
    <property type="nucleotide sequence ID" value="NZ_NIQC01000014.1"/>
</dbReference>
<keyword evidence="12" id="KW-1185">Reference proteome</keyword>
<name>A0A226BZB9_9FIRM</name>
<keyword evidence="8" id="KW-0963">Cytoplasm</keyword>
<feature type="site" description="Discriminates between blocked and unblocked aminoacyl-tRNA" evidence="8">
    <location>
        <position position="9"/>
    </location>
</feature>
<dbReference type="PANTHER" id="PTHR17224:SF1">
    <property type="entry name" value="PEPTIDYL-TRNA HYDROLASE"/>
    <property type="match status" value="1"/>
</dbReference>
<dbReference type="FunFam" id="3.40.50.1470:FF:000001">
    <property type="entry name" value="Peptidyl-tRNA hydrolase"/>
    <property type="match status" value="1"/>
</dbReference>
<dbReference type="OrthoDB" id="9800507at2"/>
<dbReference type="GO" id="GO:0006515">
    <property type="term" value="P:protein quality control for misfolded or incompletely synthesized proteins"/>
    <property type="evidence" value="ECO:0007669"/>
    <property type="project" value="UniProtKB-UniRule"/>
</dbReference>
<dbReference type="Gene3D" id="3.40.50.1470">
    <property type="entry name" value="Peptidyl-tRNA hydrolase"/>
    <property type="match status" value="1"/>
</dbReference>
<dbReference type="PROSITE" id="PS01195">
    <property type="entry name" value="PEPT_TRNA_HYDROL_1"/>
    <property type="match status" value="1"/>
</dbReference>
<evidence type="ECO:0000256" key="3">
    <source>
        <dbReference type="ARBA" id="ARBA00022801"/>
    </source>
</evidence>
<feature type="site" description="Stabilizes the basic form of H active site to accept a proton" evidence="8">
    <location>
        <position position="91"/>
    </location>
</feature>
<feature type="binding site" evidence="8">
    <location>
        <position position="66"/>
    </location>
    <ligand>
        <name>tRNA</name>
        <dbReference type="ChEBI" id="CHEBI:17843"/>
    </ligand>
</feature>
<dbReference type="InterPro" id="IPR036416">
    <property type="entry name" value="Pept_tRNA_hydro_sf"/>
</dbReference>
<evidence type="ECO:0000256" key="8">
    <source>
        <dbReference type="HAMAP-Rule" id="MF_00083"/>
    </source>
</evidence>
<dbReference type="Proteomes" id="UP000214588">
    <property type="component" value="Unassembled WGS sequence"/>
</dbReference>
<feature type="active site" description="Proton acceptor" evidence="8">
    <location>
        <position position="19"/>
    </location>
</feature>
<evidence type="ECO:0000256" key="10">
    <source>
        <dbReference type="RuleBase" id="RU004320"/>
    </source>
</evidence>
<feature type="binding site" evidence="8">
    <location>
        <position position="64"/>
    </location>
    <ligand>
        <name>tRNA</name>
        <dbReference type="ChEBI" id="CHEBI:17843"/>
    </ligand>
</feature>
<comment type="function">
    <text evidence="8">Hydrolyzes ribosome-free peptidyl-tRNAs (with 1 or more amino acids incorporated), which drop off the ribosome during protein synthesis, or as a result of ribosome stalling.</text>
</comment>
<dbReference type="AlphaFoldDB" id="A0A226BZB9"/>
<dbReference type="NCBIfam" id="TIGR00447">
    <property type="entry name" value="pth"/>
    <property type="match status" value="1"/>
</dbReference>
<evidence type="ECO:0000313" key="11">
    <source>
        <dbReference type="EMBL" id="OWZ83664.1"/>
    </source>
</evidence>
<dbReference type="PANTHER" id="PTHR17224">
    <property type="entry name" value="PEPTIDYL-TRNA HYDROLASE"/>
    <property type="match status" value="1"/>
</dbReference>
<gene>
    <name evidence="8" type="primary">pth</name>
    <name evidence="11" type="ORF">CDO51_07535</name>
</gene>
<evidence type="ECO:0000256" key="6">
    <source>
        <dbReference type="ARBA" id="ARBA00048707"/>
    </source>
</evidence>
<dbReference type="CDD" id="cd00462">
    <property type="entry name" value="PTH"/>
    <property type="match status" value="1"/>
</dbReference>
<dbReference type="EC" id="3.1.1.29" evidence="1 8"/>
<comment type="catalytic activity">
    <reaction evidence="6 8 9">
        <text>an N-acyl-L-alpha-aminoacyl-tRNA + H2O = an N-acyl-L-amino acid + a tRNA + H(+)</text>
        <dbReference type="Rhea" id="RHEA:54448"/>
        <dbReference type="Rhea" id="RHEA-COMP:10123"/>
        <dbReference type="Rhea" id="RHEA-COMP:13883"/>
        <dbReference type="ChEBI" id="CHEBI:15377"/>
        <dbReference type="ChEBI" id="CHEBI:15378"/>
        <dbReference type="ChEBI" id="CHEBI:59874"/>
        <dbReference type="ChEBI" id="CHEBI:78442"/>
        <dbReference type="ChEBI" id="CHEBI:138191"/>
        <dbReference type="EC" id="3.1.1.29"/>
    </reaction>
</comment>
<evidence type="ECO:0000256" key="9">
    <source>
        <dbReference type="RuleBase" id="RU000673"/>
    </source>
</evidence>
<comment type="subcellular location">
    <subcellularLocation>
        <location evidence="8">Cytoplasm</location>
    </subcellularLocation>
</comment>
<dbReference type="InterPro" id="IPR018171">
    <property type="entry name" value="Pept_tRNA_hydro_CS"/>
</dbReference>
<keyword evidence="2 8" id="KW-0820">tRNA-binding</keyword>
<dbReference type="HAMAP" id="MF_00083">
    <property type="entry name" value="Pept_tRNA_hydro_bact"/>
    <property type="match status" value="1"/>
</dbReference>
<keyword evidence="4 8" id="KW-0694">RNA-binding</keyword>
<comment type="caution">
    <text evidence="11">The sequence shown here is derived from an EMBL/GenBank/DDBJ whole genome shotgun (WGS) entry which is preliminary data.</text>
</comment>
<sequence>MKLIVGLGNPGKKYQWNRHNIGFMAVDRLGEDRNVSITKLKFQSFWNEIFLNGEKLIAVKPLTYMNRSGHAVKLWQDYFNIKNEDILVIYDDMDLQLGELKLRPTGGTGGHNGLKSIVENLGDKSFSRLRCGIGRPHSGENPASYVMGNFTKEQYKIVESQLNEAARTVELFVEHGINIAMNQVNSK</sequence>
<dbReference type="PROSITE" id="PS01196">
    <property type="entry name" value="PEPT_TRNA_HYDROL_2"/>
    <property type="match status" value="1"/>
</dbReference>
<organism evidence="11 12">
    <name type="scientific">Natranaerobius trueperi</name>
    <dbReference type="NCBI Taxonomy" id="759412"/>
    <lineage>
        <taxon>Bacteria</taxon>
        <taxon>Bacillati</taxon>
        <taxon>Bacillota</taxon>
        <taxon>Clostridia</taxon>
        <taxon>Natranaerobiales</taxon>
        <taxon>Natranaerobiaceae</taxon>
        <taxon>Natranaerobius</taxon>
    </lineage>
</organism>
<dbReference type="SUPFAM" id="SSF53178">
    <property type="entry name" value="Peptidyl-tRNA hydrolase-like"/>
    <property type="match status" value="1"/>
</dbReference>
<dbReference type="GO" id="GO:0072344">
    <property type="term" value="P:rescue of stalled ribosome"/>
    <property type="evidence" value="ECO:0007669"/>
    <property type="project" value="UniProtKB-UniRule"/>
</dbReference>
<accession>A0A226BZB9</accession>
<reference evidence="11 12" key="1">
    <citation type="submission" date="2017-06" db="EMBL/GenBank/DDBJ databases">
        <title>Draft Genome Sequence of Natranaerobius trueperi halophilic, alkalithermophilic bacteria from soda lakes.</title>
        <authorList>
            <person name="Zhao B."/>
        </authorList>
    </citation>
    <scope>NUCLEOTIDE SEQUENCE [LARGE SCALE GENOMIC DNA]</scope>
    <source>
        <strain evidence="11 12">DSM 18760</strain>
    </source>
</reference>
<evidence type="ECO:0000256" key="7">
    <source>
        <dbReference type="ARBA" id="ARBA00050038"/>
    </source>
</evidence>
<protein>
    <recommendedName>
        <fullName evidence="7 8">Peptidyl-tRNA hydrolase</fullName>
        <shortName evidence="8">Pth</shortName>
        <ecNumber evidence="1 8">3.1.1.29</ecNumber>
    </recommendedName>
</protein>
<proteinExistence type="inferred from homology"/>
<comment type="subunit">
    <text evidence="8">Monomer.</text>
</comment>
<evidence type="ECO:0000256" key="2">
    <source>
        <dbReference type="ARBA" id="ARBA00022555"/>
    </source>
</evidence>
<comment type="function">
    <text evidence="8">Catalyzes the release of premature peptidyl moieties from peptidyl-tRNA molecules trapped in stalled 50S ribosomal subunits, and thus maintains levels of free tRNAs and 50S ribosomes.</text>
</comment>
<dbReference type="InterPro" id="IPR001328">
    <property type="entry name" value="Pept_tRNA_hydro"/>
</dbReference>
<dbReference type="Pfam" id="PF01195">
    <property type="entry name" value="Pept_tRNA_hydro"/>
    <property type="match status" value="1"/>
</dbReference>
<dbReference type="EMBL" id="NIQC01000014">
    <property type="protein sequence ID" value="OWZ83664.1"/>
    <property type="molecule type" value="Genomic_DNA"/>
</dbReference>
<dbReference type="GO" id="GO:0000049">
    <property type="term" value="F:tRNA binding"/>
    <property type="evidence" value="ECO:0007669"/>
    <property type="project" value="UniProtKB-UniRule"/>
</dbReference>
<comment type="similarity">
    <text evidence="5 8 10">Belongs to the PTH family.</text>
</comment>
<dbReference type="GO" id="GO:0005737">
    <property type="term" value="C:cytoplasm"/>
    <property type="evidence" value="ECO:0007669"/>
    <property type="project" value="UniProtKB-SubCell"/>
</dbReference>